<sequence>MATYLSLPVVLIREGRGSRGCRDGRVVRVEGDLVAVGRLEVLGDRLGLPPMFE</sequence>
<evidence type="ECO:0000313" key="1">
    <source>
        <dbReference type="EMBL" id="GMN53481.1"/>
    </source>
</evidence>
<reference evidence="1" key="1">
    <citation type="submission" date="2023-07" db="EMBL/GenBank/DDBJ databases">
        <title>draft genome sequence of fig (Ficus carica).</title>
        <authorList>
            <person name="Takahashi T."/>
            <person name="Nishimura K."/>
        </authorList>
    </citation>
    <scope>NUCLEOTIDE SEQUENCE</scope>
</reference>
<dbReference type="Proteomes" id="UP001187192">
    <property type="component" value="Unassembled WGS sequence"/>
</dbReference>
<gene>
    <name evidence="1" type="ORF">TIFTF001_022611</name>
</gene>
<name>A0AA88AZL4_FICCA</name>
<dbReference type="EMBL" id="BTGU01000046">
    <property type="protein sequence ID" value="GMN53481.1"/>
    <property type="molecule type" value="Genomic_DNA"/>
</dbReference>
<evidence type="ECO:0000313" key="2">
    <source>
        <dbReference type="Proteomes" id="UP001187192"/>
    </source>
</evidence>
<comment type="caution">
    <text evidence="1">The sequence shown here is derived from an EMBL/GenBank/DDBJ whole genome shotgun (WGS) entry which is preliminary data.</text>
</comment>
<dbReference type="AlphaFoldDB" id="A0AA88AZL4"/>
<keyword evidence="2" id="KW-1185">Reference proteome</keyword>
<accession>A0AA88AZL4</accession>
<proteinExistence type="predicted"/>
<organism evidence="1 2">
    <name type="scientific">Ficus carica</name>
    <name type="common">Common fig</name>
    <dbReference type="NCBI Taxonomy" id="3494"/>
    <lineage>
        <taxon>Eukaryota</taxon>
        <taxon>Viridiplantae</taxon>
        <taxon>Streptophyta</taxon>
        <taxon>Embryophyta</taxon>
        <taxon>Tracheophyta</taxon>
        <taxon>Spermatophyta</taxon>
        <taxon>Magnoliopsida</taxon>
        <taxon>eudicotyledons</taxon>
        <taxon>Gunneridae</taxon>
        <taxon>Pentapetalae</taxon>
        <taxon>rosids</taxon>
        <taxon>fabids</taxon>
        <taxon>Rosales</taxon>
        <taxon>Moraceae</taxon>
        <taxon>Ficeae</taxon>
        <taxon>Ficus</taxon>
    </lineage>
</organism>
<protein>
    <submittedName>
        <fullName evidence="1">Uncharacterized protein</fullName>
    </submittedName>
</protein>